<dbReference type="PROSITE" id="PS51006">
    <property type="entry name" value="PABS_2"/>
    <property type="match status" value="1"/>
</dbReference>
<feature type="domain" description="PABS" evidence="6">
    <location>
        <begin position="217"/>
        <end position="454"/>
    </location>
</feature>
<dbReference type="SUPFAM" id="SSF53335">
    <property type="entry name" value="S-adenosyl-L-methionine-dependent methyltransferases"/>
    <property type="match status" value="1"/>
</dbReference>
<reference evidence="7 8" key="1">
    <citation type="submission" date="2023-05" db="EMBL/GenBank/DDBJ databases">
        <title>[ruminococcus] sp. nov., isolated from a pig farm feces dump.</title>
        <authorList>
            <person name="Chang Y.-H."/>
        </authorList>
    </citation>
    <scope>NUCLEOTIDE SEQUENCE [LARGE SCALE GENOMIC DNA]</scope>
    <source>
        <strain evidence="7 8">YH-rum2234</strain>
    </source>
</reference>
<accession>A0AAP4B8X9</accession>
<dbReference type="InterPro" id="IPR029063">
    <property type="entry name" value="SAM-dependent_MTases_sf"/>
</dbReference>
<evidence type="ECO:0000313" key="7">
    <source>
        <dbReference type="EMBL" id="MDI9241412.1"/>
    </source>
</evidence>
<dbReference type="Proteomes" id="UP001300383">
    <property type="component" value="Unassembled WGS sequence"/>
</dbReference>
<dbReference type="InterPro" id="IPR036259">
    <property type="entry name" value="MFS_trans_sf"/>
</dbReference>
<feature type="transmembrane region" description="Helical" evidence="5">
    <location>
        <begin position="179"/>
        <end position="203"/>
    </location>
</feature>
<feature type="transmembrane region" description="Helical" evidence="5">
    <location>
        <begin position="77"/>
        <end position="108"/>
    </location>
</feature>
<feature type="active site" description="Proton acceptor" evidence="4">
    <location>
        <position position="374"/>
    </location>
</feature>
<keyword evidence="5" id="KW-0472">Membrane</keyword>
<dbReference type="Pfam" id="PF01564">
    <property type="entry name" value="Spermine_synth"/>
    <property type="match status" value="1"/>
</dbReference>
<feature type="transmembrane region" description="Helical" evidence="5">
    <location>
        <begin position="210"/>
        <end position="229"/>
    </location>
</feature>
<organism evidence="7 8">
    <name type="scientific">Fusibacillus kribbianus</name>
    <dbReference type="NCBI Taxonomy" id="3044208"/>
    <lineage>
        <taxon>Bacteria</taxon>
        <taxon>Bacillati</taxon>
        <taxon>Bacillota</taxon>
        <taxon>Clostridia</taxon>
        <taxon>Lachnospirales</taxon>
        <taxon>Lachnospiraceae</taxon>
        <taxon>Fusibacillus</taxon>
    </lineage>
</organism>
<feature type="transmembrane region" description="Helical" evidence="5">
    <location>
        <begin position="44"/>
        <end position="65"/>
    </location>
</feature>
<feature type="transmembrane region" description="Helical" evidence="5">
    <location>
        <begin position="155"/>
        <end position="173"/>
    </location>
</feature>
<dbReference type="EMBL" id="JASGBQ010000002">
    <property type="protein sequence ID" value="MDI9241412.1"/>
    <property type="molecule type" value="Genomic_DNA"/>
</dbReference>
<keyword evidence="8" id="KW-1185">Reference proteome</keyword>
<dbReference type="Gene3D" id="1.20.1250.20">
    <property type="entry name" value="MFS general substrate transporter like domains"/>
    <property type="match status" value="1"/>
</dbReference>
<keyword evidence="5" id="KW-0812">Transmembrane</keyword>
<proteinExistence type="inferred from homology"/>
<dbReference type="GO" id="GO:0006596">
    <property type="term" value="P:polyamine biosynthetic process"/>
    <property type="evidence" value="ECO:0007669"/>
    <property type="project" value="UniProtKB-UniRule"/>
</dbReference>
<dbReference type="PANTHER" id="PTHR43317">
    <property type="entry name" value="THERMOSPERMINE SYNTHASE ACAULIS5"/>
    <property type="match status" value="1"/>
</dbReference>
<keyword evidence="2 4" id="KW-0808">Transferase</keyword>
<feature type="transmembrane region" description="Helical" evidence="5">
    <location>
        <begin position="12"/>
        <end position="32"/>
    </location>
</feature>
<comment type="caution">
    <text evidence="7">The sequence shown here is derived from an EMBL/GenBank/DDBJ whole genome shotgun (WGS) entry which is preliminary data.</text>
</comment>
<dbReference type="RefSeq" id="WP_283229922.1">
    <property type="nucleotide sequence ID" value="NZ_JASGBQ010000002.1"/>
</dbReference>
<protein>
    <submittedName>
        <fullName evidence="7">Fused MFS/spermidine synthase</fullName>
    </submittedName>
</protein>
<sequence length="533" mass="59212">MKTRKILKNKYYLYMTEFFAGMSVMAVELAASRLLAPYFSSSQIVYTIIIGTVMIAMALGNIWGGRTADKNPDPDRLYMRLIIASVWIAAIPLVGKYIILGISALLVFTVSSNLLTWAAFCTCMVIFVFPLFLLGTVTPSLVKYTVDSLDDSGKVVGTLGAFNTVGSIIGTFLPTFVTIPAVGTSVTFLIFSGILLILGIIYFVSEKTKLVKCIVSAVLFLGCSVSAFFDSFAFWESNLLYEGESIYNYLQVKEDEDSVILSTNVLFGVQSIMKKDDSLTGMYYDYALAAPVMAGVCEKEEAKILVLGMGTGTYATQCHRYFDQVSVEGVEIDQKITDLARAYFCLPETVQVTTYDGRAFLNVNRETYDVIMVDAYQDITIPFQMSSREFFQMVQEHLNENGVMVVNMNMHTDKEGNINQYLSDTIASVFDTVYTVDVTGSTNRELFAFMGEKPLAQFQEATEELSDTGLRNMMETVAANLEQYEKGTYLLTDDKAPVELLGMSVIDELIQNEVGYYKKVFEEEGVGGLLDSF</sequence>
<gene>
    <name evidence="7" type="ORF">QJ036_02830</name>
</gene>
<evidence type="ECO:0000256" key="1">
    <source>
        <dbReference type="ARBA" id="ARBA00007867"/>
    </source>
</evidence>
<feature type="transmembrane region" description="Helical" evidence="5">
    <location>
        <begin position="114"/>
        <end position="134"/>
    </location>
</feature>
<evidence type="ECO:0000313" key="8">
    <source>
        <dbReference type="Proteomes" id="UP001300383"/>
    </source>
</evidence>
<evidence type="ECO:0000256" key="5">
    <source>
        <dbReference type="SAM" id="Phobius"/>
    </source>
</evidence>
<dbReference type="SUPFAM" id="SSF103473">
    <property type="entry name" value="MFS general substrate transporter"/>
    <property type="match status" value="1"/>
</dbReference>
<evidence type="ECO:0000256" key="2">
    <source>
        <dbReference type="ARBA" id="ARBA00022679"/>
    </source>
</evidence>
<comment type="similarity">
    <text evidence="1">Belongs to the spermidine/spermine synthase family.</text>
</comment>
<keyword evidence="3 4" id="KW-0620">Polyamine biosynthesis</keyword>
<dbReference type="GO" id="GO:0016740">
    <property type="term" value="F:transferase activity"/>
    <property type="evidence" value="ECO:0007669"/>
    <property type="project" value="UniProtKB-UniRule"/>
</dbReference>
<dbReference type="Gene3D" id="3.40.50.150">
    <property type="entry name" value="Vaccinia Virus protein VP39"/>
    <property type="match status" value="1"/>
</dbReference>
<dbReference type="CDD" id="cd02440">
    <property type="entry name" value="AdoMet_MTases"/>
    <property type="match status" value="1"/>
</dbReference>
<dbReference type="NCBIfam" id="NF037959">
    <property type="entry name" value="MFS_SpdSyn"/>
    <property type="match status" value="1"/>
</dbReference>
<dbReference type="InterPro" id="IPR030374">
    <property type="entry name" value="PABS"/>
</dbReference>
<evidence type="ECO:0000259" key="6">
    <source>
        <dbReference type="PROSITE" id="PS51006"/>
    </source>
</evidence>
<evidence type="ECO:0000256" key="3">
    <source>
        <dbReference type="ARBA" id="ARBA00023115"/>
    </source>
</evidence>
<name>A0AAP4B8X9_9FIRM</name>
<dbReference type="AlphaFoldDB" id="A0AAP4B8X9"/>
<evidence type="ECO:0000256" key="4">
    <source>
        <dbReference type="PROSITE-ProRule" id="PRU00354"/>
    </source>
</evidence>
<dbReference type="PANTHER" id="PTHR43317:SF1">
    <property type="entry name" value="THERMOSPERMINE SYNTHASE ACAULIS5"/>
    <property type="match status" value="1"/>
</dbReference>
<keyword evidence="5" id="KW-1133">Transmembrane helix</keyword>